<dbReference type="Proteomes" id="UP000216339">
    <property type="component" value="Unassembled WGS sequence"/>
</dbReference>
<feature type="domain" description="DUF4130" evidence="1">
    <location>
        <begin position="108"/>
        <end position="274"/>
    </location>
</feature>
<comment type="caution">
    <text evidence="2">The sequence shown here is derived from an EMBL/GenBank/DDBJ whole genome shotgun (WGS) entry which is preliminary data.</text>
</comment>
<dbReference type="OrthoDB" id="5290748at2"/>
<accession>A0A271J5F7</accession>
<dbReference type="EMBL" id="MQWD01000001">
    <property type="protein sequence ID" value="PAP78580.1"/>
    <property type="molecule type" value="Genomic_DNA"/>
</dbReference>
<organism evidence="2 3">
    <name type="scientific">Rubrivirga marina</name>
    <dbReference type="NCBI Taxonomy" id="1196024"/>
    <lineage>
        <taxon>Bacteria</taxon>
        <taxon>Pseudomonadati</taxon>
        <taxon>Rhodothermota</taxon>
        <taxon>Rhodothermia</taxon>
        <taxon>Rhodothermales</taxon>
        <taxon>Rubricoccaceae</taxon>
        <taxon>Rubrivirga</taxon>
    </lineage>
</organism>
<reference evidence="2 3" key="1">
    <citation type="submission" date="2016-11" db="EMBL/GenBank/DDBJ databases">
        <title>Study of marine rhodopsin-containing bacteria.</title>
        <authorList>
            <person name="Yoshizawa S."/>
            <person name="Kumagai Y."/>
            <person name="Kogure K."/>
        </authorList>
    </citation>
    <scope>NUCLEOTIDE SEQUENCE [LARGE SCALE GENOMIC DNA]</scope>
    <source>
        <strain evidence="2 3">SAORIC-28</strain>
    </source>
</reference>
<dbReference type="NCBIfam" id="TIGR03915">
    <property type="entry name" value="SAM_7_link_chp"/>
    <property type="match status" value="1"/>
</dbReference>
<dbReference type="InterPro" id="IPR023875">
    <property type="entry name" value="DNA_repair_put"/>
</dbReference>
<evidence type="ECO:0000313" key="3">
    <source>
        <dbReference type="Proteomes" id="UP000216339"/>
    </source>
</evidence>
<dbReference type="Pfam" id="PF13566">
    <property type="entry name" value="DUF4130"/>
    <property type="match status" value="1"/>
</dbReference>
<name>A0A271J5F7_9BACT</name>
<proteinExistence type="predicted"/>
<dbReference type="InterPro" id="IPR025404">
    <property type="entry name" value="DUF4130"/>
</dbReference>
<dbReference type="AlphaFoldDB" id="A0A271J5F7"/>
<evidence type="ECO:0000259" key="1">
    <source>
        <dbReference type="Pfam" id="PF13566"/>
    </source>
</evidence>
<dbReference type="RefSeq" id="WP_095512256.1">
    <property type="nucleotide sequence ID" value="NZ_MQWD01000001.1"/>
</dbReference>
<gene>
    <name evidence="2" type="ORF">BSZ37_20185</name>
</gene>
<keyword evidence="3" id="KW-1185">Reference proteome</keyword>
<protein>
    <recommendedName>
        <fullName evidence="1">DUF4130 domain-containing protein</fullName>
    </recommendedName>
</protein>
<evidence type="ECO:0000313" key="2">
    <source>
        <dbReference type="EMBL" id="PAP78580.1"/>
    </source>
</evidence>
<sequence length="289" mass="31615">MMDTKRSPTAASPPALPVDPHLAVETDGTLAGLLCAYAETYRLGVLPVSVGLIGEPASGALFGDVLRVETQAAIASRVERGLDRLVPGLVGRIHRAILGERPGIEVAALRLADTVRAEGAAAADDWTFEPAREVAQWSGRVGREAHRMEAFVRFERHVADGAETWVATARPEYHVLPILHGHFAARYPTLAWRIVDVRRGLALVHTPAMDRAAGDPPTRIVPAVTLGLGDEAPDEAAYQRMWRAYFQAVTIPERRNLALHLRHVPKRYWPYLTEKQPTVGSPRFDAEAG</sequence>